<dbReference type="SUPFAM" id="SSF55781">
    <property type="entry name" value="GAF domain-like"/>
    <property type="match status" value="1"/>
</dbReference>
<dbReference type="InterPro" id="IPR003018">
    <property type="entry name" value="GAF"/>
</dbReference>
<accession>A0ABT2NT02</accession>
<dbReference type="Gene3D" id="3.30.450.40">
    <property type="match status" value="1"/>
</dbReference>
<evidence type="ECO:0000313" key="3">
    <source>
        <dbReference type="Proteomes" id="UP001205601"/>
    </source>
</evidence>
<proteinExistence type="predicted"/>
<dbReference type="Proteomes" id="UP001205601">
    <property type="component" value="Unassembled WGS sequence"/>
</dbReference>
<keyword evidence="3" id="KW-1185">Reference proteome</keyword>
<dbReference type="EMBL" id="JAOCQF010000003">
    <property type="protein sequence ID" value="MCT8331064.1"/>
    <property type="molecule type" value="Genomic_DNA"/>
</dbReference>
<comment type="caution">
    <text evidence="2">The sequence shown here is derived from an EMBL/GenBank/DDBJ whole genome shotgun (WGS) entry which is preliminary data.</text>
</comment>
<evidence type="ECO:0000259" key="1">
    <source>
        <dbReference type="Pfam" id="PF13185"/>
    </source>
</evidence>
<gene>
    <name evidence="2" type="ORF">N5I32_16215</name>
</gene>
<dbReference type="RefSeq" id="WP_261496954.1">
    <property type="nucleotide sequence ID" value="NZ_JAOCQF010000003.1"/>
</dbReference>
<dbReference type="Pfam" id="PF13185">
    <property type="entry name" value="GAF_2"/>
    <property type="match status" value="1"/>
</dbReference>
<sequence length="149" mass="15800">MTNAFADLHAACAPLGARLFTVTVHDPAARLFRRVYTSHPADYPVSGTKPMGDDAWTRHVIGGGRSFVANTTAEFAPLFPDHAQINALGCHSALNIPLFDDAGAVVGTVNILHDEGHFTPDRVAAFEALAMRHRPALLAAVATTDLTTG</sequence>
<organism evidence="2 3">
    <name type="scientific">Albidovulum sediminis</name>
    <dbReference type="NCBI Taxonomy" id="3066345"/>
    <lineage>
        <taxon>Bacteria</taxon>
        <taxon>Pseudomonadati</taxon>
        <taxon>Pseudomonadota</taxon>
        <taxon>Alphaproteobacteria</taxon>
        <taxon>Rhodobacterales</taxon>
        <taxon>Paracoccaceae</taxon>
        <taxon>Albidovulum</taxon>
    </lineage>
</organism>
<protein>
    <submittedName>
        <fullName evidence="2">GAF domain-containing protein</fullName>
    </submittedName>
</protein>
<dbReference type="InterPro" id="IPR029016">
    <property type="entry name" value="GAF-like_dom_sf"/>
</dbReference>
<evidence type="ECO:0000313" key="2">
    <source>
        <dbReference type="EMBL" id="MCT8331064.1"/>
    </source>
</evidence>
<reference evidence="3" key="1">
    <citation type="submission" date="2023-07" db="EMBL/GenBank/DDBJ databases">
        <title>Defluviimonas sediminis sp. nov., isolated from mangrove sediment.</title>
        <authorList>
            <person name="Liu L."/>
            <person name="Li J."/>
            <person name="Huang Y."/>
            <person name="Pan J."/>
            <person name="Li M."/>
        </authorList>
    </citation>
    <scope>NUCLEOTIDE SEQUENCE [LARGE SCALE GENOMIC DNA]</scope>
    <source>
        <strain evidence="3">FT324</strain>
    </source>
</reference>
<feature type="domain" description="GAF" evidence="1">
    <location>
        <begin position="9"/>
        <end position="130"/>
    </location>
</feature>
<name>A0ABT2NT02_9RHOB</name>